<dbReference type="OrthoDB" id="5075004at2759"/>
<name>A0A9P8UQH7_9PEZI</name>
<evidence type="ECO:0000313" key="2">
    <source>
        <dbReference type="Proteomes" id="UP000758603"/>
    </source>
</evidence>
<dbReference type="InterPro" id="IPR053204">
    <property type="entry name" value="Oxopyrrolidines_Biosynth-assoc"/>
</dbReference>
<evidence type="ECO:0000313" key="1">
    <source>
        <dbReference type="EMBL" id="KAH6656364.1"/>
    </source>
</evidence>
<dbReference type="RefSeq" id="XP_045960598.1">
    <property type="nucleotide sequence ID" value="XM_046101770.1"/>
</dbReference>
<dbReference type="GeneID" id="70130662"/>
<sequence length="308" mass="34082">MNNTAELPSIAGETSLLSKAPWLLYLEQELVPESLNDFTGVEAKILSLIRDMLLSIAASNVESIVDNAVQQIQKCYITNYLKEESPDRQQTDHGAEGLLHSVCTFVFDLASQLPYVDAKHEALALLLVGLKANAPMEFNNQNPQLIYMNGPLLMVSGEAWNNSHVGDYAGNDRDLKNNCSKSVNVSAFIARLLNEGMLGADGLHWAGRDLMVGLETAEFDSKDQTQVCQATIAVLYILLAGRLIAQEVRQPTVELTHPLTRGRWTIWASRLEDISRAAPDDAEWCLGLEAKKAHKGMVTLYSEIIHEY</sequence>
<keyword evidence="2" id="KW-1185">Reference proteome</keyword>
<dbReference type="AlphaFoldDB" id="A0A9P8UQH7"/>
<reference evidence="1" key="1">
    <citation type="journal article" date="2021" name="Nat. Commun.">
        <title>Genetic determinants of endophytism in the Arabidopsis root mycobiome.</title>
        <authorList>
            <person name="Mesny F."/>
            <person name="Miyauchi S."/>
            <person name="Thiergart T."/>
            <person name="Pickel B."/>
            <person name="Atanasova L."/>
            <person name="Karlsson M."/>
            <person name="Huettel B."/>
            <person name="Barry K.W."/>
            <person name="Haridas S."/>
            <person name="Chen C."/>
            <person name="Bauer D."/>
            <person name="Andreopoulos W."/>
            <person name="Pangilinan J."/>
            <person name="LaButti K."/>
            <person name="Riley R."/>
            <person name="Lipzen A."/>
            <person name="Clum A."/>
            <person name="Drula E."/>
            <person name="Henrissat B."/>
            <person name="Kohler A."/>
            <person name="Grigoriev I.V."/>
            <person name="Martin F.M."/>
            <person name="Hacquard S."/>
        </authorList>
    </citation>
    <scope>NUCLEOTIDE SEQUENCE</scope>
    <source>
        <strain evidence="1">MPI-SDFR-AT-0073</strain>
    </source>
</reference>
<protein>
    <submittedName>
        <fullName evidence="1">Uncharacterized protein</fullName>
    </submittedName>
</protein>
<accession>A0A9P8UQH7</accession>
<dbReference type="EMBL" id="JAGPXC010000002">
    <property type="protein sequence ID" value="KAH6656364.1"/>
    <property type="molecule type" value="Genomic_DNA"/>
</dbReference>
<comment type="caution">
    <text evidence="1">The sequence shown here is derived from an EMBL/GenBank/DDBJ whole genome shotgun (WGS) entry which is preliminary data.</text>
</comment>
<dbReference type="PANTHER" id="PTHR38797">
    <property type="entry name" value="NUCLEAR PORE COMPLEX PROTEIN NUP85-RELATED"/>
    <property type="match status" value="1"/>
</dbReference>
<dbReference type="Proteomes" id="UP000758603">
    <property type="component" value="Unassembled WGS sequence"/>
</dbReference>
<dbReference type="InterPro" id="IPR022085">
    <property type="entry name" value="OpdG"/>
</dbReference>
<proteinExistence type="predicted"/>
<organism evidence="1 2">
    <name type="scientific">Truncatella angustata</name>
    <dbReference type="NCBI Taxonomy" id="152316"/>
    <lineage>
        <taxon>Eukaryota</taxon>
        <taxon>Fungi</taxon>
        <taxon>Dikarya</taxon>
        <taxon>Ascomycota</taxon>
        <taxon>Pezizomycotina</taxon>
        <taxon>Sordariomycetes</taxon>
        <taxon>Xylariomycetidae</taxon>
        <taxon>Amphisphaeriales</taxon>
        <taxon>Sporocadaceae</taxon>
        <taxon>Truncatella</taxon>
    </lineage>
</organism>
<dbReference type="Pfam" id="PF12311">
    <property type="entry name" value="DUF3632"/>
    <property type="match status" value="1"/>
</dbReference>
<gene>
    <name evidence="1" type="ORF">BKA67DRAFT_551727</name>
</gene>